<dbReference type="PANTHER" id="PTHR41773:SF1">
    <property type="entry name" value="RELA_SPOT DOMAIN-CONTAINING PROTEIN"/>
    <property type="match status" value="1"/>
</dbReference>
<comment type="pathway">
    <text evidence="1">Purine metabolism; ppGpp biosynthesis; ppGpp from GTP: step 1/2.</text>
</comment>
<comment type="caution">
    <text evidence="3">The sequence shown here is derived from an EMBL/GenBank/DDBJ whole genome shotgun (WGS) entry which is preliminary data.</text>
</comment>
<protein>
    <recommendedName>
        <fullName evidence="2">RelA/SpoT domain-containing protein</fullName>
    </recommendedName>
</protein>
<gene>
    <name evidence="3" type="ORF">DW747_02975</name>
</gene>
<dbReference type="UniPathway" id="UPA00908">
    <property type="reaction ID" value="UER00884"/>
</dbReference>
<proteinExistence type="predicted"/>
<name>A0A3E2XR04_9FIRM</name>
<organism evidence="3 4">
    <name type="scientific">Coprococcus catus</name>
    <dbReference type="NCBI Taxonomy" id="116085"/>
    <lineage>
        <taxon>Bacteria</taxon>
        <taxon>Bacillati</taxon>
        <taxon>Bacillota</taxon>
        <taxon>Clostridia</taxon>
        <taxon>Lachnospirales</taxon>
        <taxon>Lachnospiraceae</taxon>
        <taxon>Coprococcus</taxon>
    </lineage>
</organism>
<dbReference type="OrthoDB" id="9801824at2"/>
<dbReference type="Gene3D" id="3.30.460.10">
    <property type="entry name" value="Beta Polymerase, domain 2"/>
    <property type="match status" value="1"/>
</dbReference>
<accession>A0A3E2XR04</accession>
<evidence type="ECO:0000259" key="2">
    <source>
        <dbReference type="SMART" id="SM00954"/>
    </source>
</evidence>
<evidence type="ECO:0000256" key="1">
    <source>
        <dbReference type="ARBA" id="ARBA00004976"/>
    </source>
</evidence>
<evidence type="ECO:0000313" key="3">
    <source>
        <dbReference type="EMBL" id="RGC50348.1"/>
    </source>
</evidence>
<feature type="domain" description="RelA/SpoT" evidence="2">
    <location>
        <begin position="52"/>
        <end position="174"/>
    </location>
</feature>
<dbReference type="Proteomes" id="UP000261231">
    <property type="component" value="Unassembled WGS sequence"/>
</dbReference>
<dbReference type="SUPFAM" id="SSF81301">
    <property type="entry name" value="Nucleotidyltransferase"/>
    <property type="match status" value="1"/>
</dbReference>
<evidence type="ECO:0000313" key="4">
    <source>
        <dbReference type="Proteomes" id="UP000261231"/>
    </source>
</evidence>
<dbReference type="InterPro" id="IPR007685">
    <property type="entry name" value="RelA_SpoT"/>
</dbReference>
<dbReference type="Pfam" id="PF04607">
    <property type="entry name" value="RelA_SpoT"/>
    <property type="match status" value="1"/>
</dbReference>
<dbReference type="PANTHER" id="PTHR41773">
    <property type="entry name" value="GTP PYROPHOSPHATASE-RELATED"/>
    <property type="match status" value="1"/>
</dbReference>
<dbReference type="SMART" id="SM00954">
    <property type="entry name" value="RelA_SpoT"/>
    <property type="match status" value="1"/>
</dbReference>
<reference evidence="3 4" key="1">
    <citation type="submission" date="2018-08" db="EMBL/GenBank/DDBJ databases">
        <title>A genome reference for cultivated species of the human gut microbiota.</title>
        <authorList>
            <person name="Zou Y."/>
            <person name="Xue W."/>
            <person name="Luo G."/>
        </authorList>
    </citation>
    <scope>NUCLEOTIDE SEQUENCE [LARGE SCALE GENOMIC DNA]</scope>
    <source>
        <strain evidence="3 4">AM28-39</strain>
    </source>
</reference>
<dbReference type="EMBL" id="QVFD01000002">
    <property type="protein sequence ID" value="RGC50348.1"/>
    <property type="molecule type" value="Genomic_DNA"/>
</dbReference>
<sequence length="624" mass="73993">MGGWNHHMVEKIAFTKEEIESRVKVPAIVEVELKHLIEERLKQSGLYYRIFSRIKTSESLARKYQVKSYNADKKIQDLVGLRVDVYFEDDLRICRQMMERMFSLVEWAESEQNEVEFKPVKINGVFRLPDYLKQQISDETWEMCIDDTFEIQLKTVFFEGWHEIEHDMKYKGGELWSGKNSFARYFNSILATLELCDKSLVTLFENLGHELYKERNWAGMMKAHYRLKMEERPMYPELEELLNNDRSEENLGKRLFKTSRQVLVEELLKQPRRVPINVNTIAALVNEAVIHDERLEKLFHDRDVFDDGNENIGEEMTFGKLRPLRKVTVFKALVNLSTYKYSRHDACIEAARLAYSWIYDKYGHLDGDLPTEPMTFEKNLLGYRLVIVYEPEHDYWKMNCMHIDMEAPGQVWVTEAECYPEEDGRQMLSVRNSYAVSEERRGYLNRYFSCPKFYSNIADKIGLFDVRYLSTSRKIIREYQIKKIHDLILSRRRTMPVCLVVSYERDNGWLNEDWLENFRVYDFTRMAGRYTHIYTCNMDIGNQLLESLDIPLEEPTVFVFKSAVSVPNGDIIGQRTVYKEEDILNCSFGRQQMKQEGRRYDIVKGGQAFYHKLLQEMRAEMMDA</sequence>
<dbReference type="GO" id="GO:0015970">
    <property type="term" value="P:guanosine tetraphosphate biosynthetic process"/>
    <property type="evidence" value="ECO:0007669"/>
    <property type="project" value="UniProtKB-UniPathway"/>
</dbReference>
<keyword evidence="4" id="KW-1185">Reference proteome</keyword>
<dbReference type="InterPro" id="IPR043519">
    <property type="entry name" value="NT_sf"/>
</dbReference>
<dbReference type="AlphaFoldDB" id="A0A3E2XR04"/>
<dbReference type="CDD" id="cd05399">
    <property type="entry name" value="NT_Rel-Spo_like"/>
    <property type="match status" value="1"/>
</dbReference>